<evidence type="ECO:0000313" key="10">
    <source>
        <dbReference type="Proteomes" id="UP000298663"/>
    </source>
</evidence>
<feature type="region of interest" description="Disordered" evidence="7">
    <location>
        <begin position="1"/>
        <end position="28"/>
    </location>
</feature>
<dbReference type="PANTHER" id="PTHR34072:SF58">
    <property type="entry name" value="DNA (CYTOSINE-5-)-METHYLTRANSFERASE"/>
    <property type="match status" value="1"/>
</dbReference>
<evidence type="ECO:0000256" key="1">
    <source>
        <dbReference type="ARBA" id="ARBA00022679"/>
    </source>
</evidence>
<dbReference type="EMBL" id="AZBU02000001">
    <property type="protein sequence ID" value="TMS39485.1"/>
    <property type="molecule type" value="Genomic_DNA"/>
</dbReference>
<dbReference type="Proteomes" id="UP000298663">
    <property type="component" value="Chromosome X"/>
</dbReference>
<reference evidence="9 10" key="1">
    <citation type="journal article" date="2015" name="Genome Biol.">
        <title>Comparative genomics of Steinernema reveals deeply conserved gene regulatory networks.</title>
        <authorList>
            <person name="Dillman A.R."/>
            <person name="Macchietto M."/>
            <person name="Porter C.F."/>
            <person name="Rogers A."/>
            <person name="Williams B."/>
            <person name="Antoshechkin I."/>
            <person name="Lee M.M."/>
            <person name="Goodwin Z."/>
            <person name="Lu X."/>
            <person name="Lewis E.E."/>
            <person name="Goodrich-Blair H."/>
            <person name="Stock S.P."/>
            <person name="Adams B.J."/>
            <person name="Sternberg P.W."/>
            <person name="Mortazavi A."/>
        </authorList>
    </citation>
    <scope>NUCLEOTIDE SEQUENCE [LARGE SCALE GENOMIC DNA]</scope>
    <source>
        <strain evidence="9 10">ALL</strain>
    </source>
</reference>
<proteinExistence type="predicted"/>
<evidence type="ECO:0000256" key="5">
    <source>
        <dbReference type="ARBA" id="ARBA00022801"/>
    </source>
</evidence>
<dbReference type="AlphaFoldDB" id="A0A4U8V285"/>
<dbReference type="STRING" id="34508.A0A4U8V285"/>
<dbReference type="SUPFAM" id="SSF56672">
    <property type="entry name" value="DNA/RNA polymerases"/>
    <property type="match status" value="1"/>
</dbReference>
<reference evidence="9 10" key="2">
    <citation type="journal article" date="2019" name="G3 (Bethesda)">
        <title>Hybrid Assembly of the Genome of the Entomopathogenic Nematode Steinernema carpocapsae Identifies the X-Chromosome.</title>
        <authorList>
            <person name="Serra L."/>
            <person name="Macchietto M."/>
            <person name="Macias-Munoz A."/>
            <person name="McGill C.J."/>
            <person name="Rodriguez I.M."/>
            <person name="Rodriguez B."/>
            <person name="Murad R."/>
            <person name="Mortazavi A."/>
        </authorList>
    </citation>
    <scope>NUCLEOTIDE SEQUENCE [LARGE SCALE GENOMIC DNA]</scope>
    <source>
        <strain evidence="9 10">ALL</strain>
    </source>
</reference>
<keyword evidence="1" id="KW-0808">Transferase</keyword>
<keyword evidence="2" id="KW-0548">Nucleotidyltransferase</keyword>
<dbReference type="Pfam" id="PF17917">
    <property type="entry name" value="RT_RNaseH"/>
    <property type="match status" value="1"/>
</dbReference>
<evidence type="ECO:0000259" key="8">
    <source>
        <dbReference type="Pfam" id="PF17917"/>
    </source>
</evidence>
<evidence type="ECO:0000256" key="4">
    <source>
        <dbReference type="ARBA" id="ARBA00022759"/>
    </source>
</evidence>
<protein>
    <recommendedName>
        <fullName evidence="8">Reverse transcriptase RNase H-like domain-containing protein</fullName>
    </recommendedName>
</protein>
<sequence>MDSTTRGRVPEAENGPYLTTGPRHPDFSRPFVMETDASKIAVAACLLQANAAGEEHPVSFASRPLRGPEQRYHCNEQEALAVVFGLKQFSPYTEGNGTTIVRTDNSTCCAILKNEDIPARLKRFQLAIQGFQVQLVHRKGTSNELCDFMSRFPPEKPAACALTDNGSSLTPVSLDEIREEQWKIPEFLNIMEAIASGSVRYQDTHVMEDNTLRLRPQPEDQLDQEPRLLLVSVNALS</sequence>
<dbReference type="PANTHER" id="PTHR34072">
    <property type="entry name" value="ENZYMATIC POLYPROTEIN-RELATED"/>
    <property type="match status" value="1"/>
</dbReference>
<evidence type="ECO:0000256" key="3">
    <source>
        <dbReference type="ARBA" id="ARBA00022722"/>
    </source>
</evidence>
<keyword evidence="3" id="KW-0540">Nuclease</keyword>
<name>A0A4U8V285_STECR</name>
<dbReference type="CDD" id="cd09274">
    <property type="entry name" value="RNase_HI_RT_Ty3"/>
    <property type="match status" value="1"/>
</dbReference>
<keyword evidence="6" id="KW-0695">RNA-directed DNA polymerase</keyword>
<dbReference type="FunFam" id="3.10.20.370:FF:000001">
    <property type="entry name" value="Retrovirus-related Pol polyprotein from transposon 17.6-like protein"/>
    <property type="match status" value="1"/>
</dbReference>
<gene>
    <name evidence="9" type="ORF">L596_005998</name>
</gene>
<feature type="domain" description="Reverse transcriptase RNase H-like" evidence="8">
    <location>
        <begin position="26"/>
        <end position="131"/>
    </location>
</feature>
<evidence type="ECO:0000256" key="7">
    <source>
        <dbReference type="SAM" id="MobiDB-lite"/>
    </source>
</evidence>
<keyword evidence="4" id="KW-0255">Endonuclease</keyword>
<evidence type="ECO:0000256" key="2">
    <source>
        <dbReference type="ARBA" id="ARBA00022695"/>
    </source>
</evidence>
<dbReference type="InterPro" id="IPR043502">
    <property type="entry name" value="DNA/RNA_pol_sf"/>
</dbReference>
<evidence type="ECO:0000256" key="6">
    <source>
        <dbReference type="ARBA" id="ARBA00022918"/>
    </source>
</evidence>
<evidence type="ECO:0000313" key="9">
    <source>
        <dbReference type="EMBL" id="TMS39485.1"/>
    </source>
</evidence>
<comment type="caution">
    <text evidence="9">The sequence shown here is derived from an EMBL/GenBank/DDBJ whole genome shotgun (WGS) entry which is preliminary data.</text>
</comment>
<dbReference type="EMBL" id="CM016762">
    <property type="protein sequence ID" value="TMS39485.1"/>
    <property type="molecule type" value="Genomic_DNA"/>
</dbReference>
<dbReference type="Gene3D" id="3.10.20.370">
    <property type="match status" value="1"/>
</dbReference>
<dbReference type="GO" id="GO:0016787">
    <property type="term" value="F:hydrolase activity"/>
    <property type="evidence" value="ECO:0007669"/>
    <property type="project" value="UniProtKB-KW"/>
</dbReference>
<dbReference type="GO" id="GO:0004519">
    <property type="term" value="F:endonuclease activity"/>
    <property type="evidence" value="ECO:0007669"/>
    <property type="project" value="UniProtKB-KW"/>
</dbReference>
<dbReference type="InterPro" id="IPR041373">
    <property type="entry name" value="RT_RNaseH"/>
</dbReference>
<keyword evidence="10" id="KW-1185">Reference proteome</keyword>
<accession>A0A4U8V285</accession>
<dbReference type="GO" id="GO:0003964">
    <property type="term" value="F:RNA-directed DNA polymerase activity"/>
    <property type="evidence" value="ECO:0007669"/>
    <property type="project" value="UniProtKB-KW"/>
</dbReference>
<keyword evidence="5" id="KW-0378">Hydrolase</keyword>
<organism evidence="9 10">
    <name type="scientific">Steinernema carpocapsae</name>
    <name type="common">Entomopathogenic nematode</name>
    <dbReference type="NCBI Taxonomy" id="34508"/>
    <lineage>
        <taxon>Eukaryota</taxon>
        <taxon>Metazoa</taxon>
        <taxon>Ecdysozoa</taxon>
        <taxon>Nematoda</taxon>
        <taxon>Chromadorea</taxon>
        <taxon>Rhabditida</taxon>
        <taxon>Tylenchina</taxon>
        <taxon>Panagrolaimomorpha</taxon>
        <taxon>Strongyloidoidea</taxon>
        <taxon>Steinernematidae</taxon>
        <taxon>Steinernema</taxon>
    </lineage>
</organism>
<dbReference type="OrthoDB" id="5920491at2759"/>